<dbReference type="VEuPathDB" id="FungiDB:LEMA_P098850.1"/>
<accession>E5A4D1</accession>
<keyword evidence="2" id="KW-1185">Reference proteome</keyword>
<dbReference type="EMBL" id="FP929133">
    <property type="protein sequence ID" value="CBX98476.1"/>
    <property type="molecule type" value="Genomic_DNA"/>
</dbReference>
<gene>
    <name evidence="1" type="ORF">LEMA_P098850.1</name>
</gene>
<organism evidence="2">
    <name type="scientific">Leptosphaeria maculans (strain JN3 / isolate v23.1.3 / race Av1-4-5-6-7-8)</name>
    <name type="common">Blackleg fungus</name>
    <name type="synonym">Phoma lingam</name>
    <dbReference type="NCBI Taxonomy" id="985895"/>
    <lineage>
        <taxon>Eukaryota</taxon>
        <taxon>Fungi</taxon>
        <taxon>Dikarya</taxon>
        <taxon>Ascomycota</taxon>
        <taxon>Pezizomycotina</taxon>
        <taxon>Dothideomycetes</taxon>
        <taxon>Pleosporomycetidae</taxon>
        <taxon>Pleosporales</taxon>
        <taxon>Pleosporineae</taxon>
        <taxon>Leptosphaeriaceae</taxon>
        <taxon>Plenodomus</taxon>
        <taxon>Plenodomus lingam/Leptosphaeria maculans species complex</taxon>
    </lineage>
</organism>
<evidence type="ECO:0000313" key="2">
    <source>
        <dbReference type="Proteomes" id="UP000002668"/>
    </source>
</evidence>
<dbReference type="GeneID" id="13286860"/>
<dbReference type="RefSeq" id="XP_003841955.1">
    <property type="nucleotide sequence ID" value="XM_003841907.1"/>
</dbReference>
<sequence length="111" mass="12049">MKLILLALVPVALAQFPGEGTWFTTGRGEPAPSDDRFVNSACNPYFHFFCGVQEGSTGQNPDSQAFPVKRTCFFPEKKHGGQSCSPEPGYNKNAAYHVSMLFAVGRSVGVF</sequence>
<dbReference type="HOGENOM" id="CLU_2158891_0_0_1"/>
<name>E5A4D1_LEPMJ</name>
<evidence type="ECO:0000313" key="1">
    <source>
        <dbReference type="EMBL" id="CBX98476.1"/>
    </source>
</evidence>
<dbReference type="Proteomes" id="UP000002668">
    <property type="component" value="Genome"/>
</dbReference>
<reference evidence="2" key="1">
    <citation type="journal article" date="2011" name="Nat. Commun.">
        <title>Effector diversification within compartments of the Leptosphaeria maculans genome affected by Repeat-Induced Point mutations.</title>
        <authorList>
            <person name="Rouxel T."/>
            <person name="Grandaubert J."/>
            <person name="Hane J.K."/>
            <person name="Hoede C."/>
            <person name="van de Wouw A.P."/>
            <person name="Couloux A."/>
            <person name="Dominguez V."/>
            <person name="Anthouard V."/>
            <person name="Bally P."/>
            <person name="Bourras S."/>
            <person name="Cozijnsen A.J."/>
            <person name="Ciuffetti L.M."/>
            <person name="Degrave A."/>
            <person name="Dilmaghani A."/>
            <person name="Duret L."/>
            <person name="Fudal I."/>
            <person name="Goodwin S.B."/>
            <person name="Gout L."/>
            <person name="Glaser N."/>
            <person name="Linglin J."/>
            <person name="Kema G.H.J."/>
            <person name="Lapalu N."/>
            <person name="Lawrence C.B."/>
            <person name="May K."/>
            <person name="Meyer M."/>
            <person name="Ollivier B."/>
            <person name="Poulain J."/>
            <person name="Schoch C.L."/>
            <person name="Simon A."/>
            <person name="Spatafora J.W."/>
            <person name="Stachowiak A."/>
            <person name="Turgeon B.G."/>
            <person name="Tyler B.M."/>
            <person name="Vincent D."/>
            <person name="Weissenbach J."/>
            <person name="Amselem J."/>
            <person name="Quesneville H."/>
            <person name="Oliver R.P."/>
            <person name="Wincker P."/>
            <person name="Balesdent M.-H."/>
            <person name="Howlett B.J."/>
        </authorList>
    </citation>
    <scope>NUCLEOTIDE SEQUENCE [LARGE SCALE GENOMIC DNA]</scope>
    <source>
        <strain evidence="2">JN3 / isolate v23.1.3 / race Av1-4-5-6-7-8</strain>
    </source>
</reference>
<proteinExistence type="predicted"/>
<dbReference type="AlphaFoldDB" id="E5A4D1"/>
<protein>
    <submittedName>
        <fullName evidence="1">Predicted protein</fullName>
    </submittedName>
</protein>
<dbReference type="InParanoid" id="E5A4D1"/>